<dbReference type="Proteomes" id="UP000234323">
    <property type="component" value="Unassembled WGS sequence"/>
</dbReference>
<accession>A0A2I1FSZ7</accession>
<organism evidence="1 2">
    <name type="scientific">Rhizophagus irregularis</name>
    <dbReference type="NCBI Taxonomy" id="588596"/>
    <lineage>
        <taxon>Eukaryota</taxon>
        <taxon>Fungi</taxon>
        <taxon>Fungi incertae sedis</taxon>
        <taxon>Mucoromycota</taxon>
        <taxon>Glomeromycotina</taxon>
        <taxon>Glomeromycetes</taxon>
        <taxon>Glomerales</taxon>
        <taxon>Glomeraceae</taxon>
        <taxon>Rhizophagus</taxon>
    </lineage>
</organism>
<gene>
    <name evidence="1" type="ORF">RhiirA4_450349</name>
</gene>
<keyword evidence="2" id="KW-1185">Reference proteome</keyword>
<dbReference type="AlphaFoldDB" id="A0A2I1FSZ7"/>
<sequence>MSLTHSHSLSTSLYPVSICVTLENQKVDDDDDDEIPVIPVKKAANALKYLQVVRVKEFNLKRQSTLDLFLNDCGMK</sequence>
<dbReference type="EMBL" id="LLXI01000003">
    <property type="protein sequence ID" value="PKY37489.1"/>
    <property type="molecule type" value="Genomic_DNA"/>
</dbReference>
<proteinExistence type="predicted"/>
<comment type="caution">
    <text evidence="1">The sequence shown here is derived from an EMBL/GenBank/DDBJ whole genome shotgun (WGS) entry which is preliminary data.</text>
</comment>
<evidence type="ECO:0000313" key="1">
    <source>
        <dbReference type="EMBL" id="PKY37489.1"/>
    </source>
</evidence>
<reference evidence="1 2" key="1">
    <citation type="submission" date="2015-10" db="EMBL/GenBank/DDBJ databases">
        <title>Genome analyses suggest a sexual origin of heterokaryosis in a supposedly ancient asexual fungus.</title>
        <authorList>
            <person name="Ropars J."/>
            <person name="Sedzielewska K."/>
            <person name="Noel J."/>
            <person name="Charron P."/>
            <person name="Farinelli L."/>
            <person name="Marton T."/>
            <person name="Kruger M."/>
            <person name="Pelin A."/>
            <person name="Brachmann A."/>
            <person name="Corradi N."/>
        </authorList>
    </citation>
    <scope>NUCLEOTIDE SEQUENCE [LARGE SCALE GENOMIC DNA]</scope>
    <source>
        <strain evidence="1 2">A4</strain>
    </source>
</reference>
<protein>
    <submittedName>
        <fullName evidence="1">Uncharacterized protein</fullName>
    </submittedName>
</protein>
<evidence type="ECO:0000313" key="2">
    <source>
        <dbReference type="Proteomes" id="UP000234323"/>
    </source>
</evidence>
<name>A0A2I1FSZ7_9GLOM</name>